<evidence type="ECO:0000256" key="1">
    <source>
        <dbReference type="SAM" id="MobiDB-lite"/>
    </source>
</evidence>
<proteinExistence type="predicted"/>
<accession>S7P252</accession>
<evidence type="ECO:0000313" key="3">
    <source>
        <dbReference type="Proteomes" id="UP000052978"/>
    </source>
</evidence>
<evidence type="ECO:0000313" key="2">
    <source>
        <dbReference type="EMBL" id="EPQ04168.1"/>
    </source>
</evidence>
<gene>
    <name evidence="2" type="ORF">D623_10029066</name>
</gene>
<organism evidence="2 3">
    <name type="scientific">Myotis brandtii</name>
    <name type="common">Brandt's bat</name>
    <dbReference type="NCBI Taxonomy" id="109478"/>
    <lineage>
        <taxon>Eukaryota</taxon>
        <taxon>Metazoa</taxon>
        <taxon>Chordata</taxon>
        <taxon>Craniata</taxon>
        <taxon>Vertebrata</taxon>
        <taxon>Euteleostomi</taxon>
        <taxon>Mammalia</taxon>
        <taxon>Eutheria</taxon>
        <taxon>Laurasiatheria</taxon>
        <taxon>Chiroptera</taxon>
        <taxon>Yangochiroptera</taxon>
        <taxon>Vespertilionidae</taxon>
        <taxon>Myotis</taxon>
    </lineage>
</organism>
<dbReference type="EMBL" id="KE161494">
    <property type="protein sequence ID" value="EPQ04168.1"/>
    <property type="molecule type" value="Genomic_DNA"/>
</dbReference>
<protein>
    <submittedName>
        <fullName evidence="2">MACRO domain-containing protein 2</fullName>
    </submittedName>
</protein>
<keyword evidence="3" id="KW-1185">Reference proteome</keyword>
<feature type="region of interest" description="Disordered" evidence="1">
    <location>
        <begin position="50"/>
        <end position="135"/>
    </location>
</feature>
<feature type="compositionally biased region" description="Basic and acidic residues" evidence="1">
    <location>
        <begin position="84"/>
        <end position="96"/>
    </location>
</feature>
<dbReference type="Proteomes" id="UP000052978">
    <property type="component" value="Unassembled WGS sequence"/>
</dbReference>
<name>S7P252_MYOBR</name>
<reference evidence="2 3" key="1">
    <citation type="journal article" date="2013" name="Nat. Commun.">
        <title>Genome analysis reveals insights into physiology and longevity of the Brandt's bat Myotis brandtii.</title>
        <authorList>
            <person name="Seim I."/>
            <person name="Fang X."/>
            <person name="Xiong Z."/>
            <person name="Lobanov A.V."/>
            <person name="Huang Z."/>
            <person name="Ma S."/>
            <person name="Feng Y."/>
            <person name="Turanov A.A."/>
            <person name="Zhu Y."/>
            <person name="Lenz T.L."/>
            <person name="Gerashchenko M.V."/>
            <person name="Fan D."/>
            <person name="Hee Yim S."/>
            <person name="Yao X."/>
            <person name="Jordan D."/>
            <person name="Xiong Y."/>
            <person name="Ma Y."/>
            <person name="Lyapunov A.N."/>
            <person name="Chen G."/>
            <person name="Kulakova O.I."/>
            <person name="Sun Y."/>
            <person name="Lee S.G."/>
            <person name="Bronson R.T."/>
            <person name="Moskalev A.A."/>
            <person name="Sunyaev S.R."/>
            <person name="Zhang G."/>
            <person name="Krogh A."/>
            <person name="Wang J."/>
            <person name="Gladyshev V.N."/>
        </authorList>
    </citation>
    <scope>NUCLEOTIDE SEQUENCE [LARGE SCALE GENOMIC DNA]</scope>
</reference>
<dbReference type="eggNOG" id="KOG2633">
    <property type="taxonomic scope" value="Eukaryota"/>
</dbReference>
<feature type="compositionally biased region" description="Polar residues" evidence="1">
    <location>
        <begin position="114"/>
        <end position="133"/>
    </location>
</feature>
<sequence>METSYINLGTLARELEAFIIDLEDGIEEGQSEKALKQGSRDLAQLRRDGVSAATVHSPASEEAVEVCKDEDSAKDDNIANDSEATDHSVCDQDHPNGQENDSVNNEIKIEEESQSSYMETEELSSNQEDTTIVEQPEVVPLTDVQEEKGGEKGKKKLMFSTHGHVTLLTATSLALSTPVTTEELVNYPLFTLPCDATNLFCKQGNDM</sequence>
<dbReference type="AlphaFoldDB" id="S7P252"/>
<feature type="compositionally biased region" description="Basic and acidic residues" evidence="1">
    <location>
        <begin position="65"/>
        <end position="77"/>
    </location>
</feature>